<comment type="caution">
    <text evidence="1">The sequence shown here is derived from an EMBL/GenBank/DDBJ whole genome shotgun (WGS) entry which is preliminary data.</text>
</comment>
<dbReference type="CDD" id="cd07909">
    <property type="entry name" value="YciF"/>
    <property type="match status" value="1"/>
</dbReference>
<dbReference type="RefSeq" id="WP_160907635.1">
    <property type="nucleotide sequence ID" value="NZ_WVHS01000003.1"/>
</dbReference>
<sequence length="184" mass="19801">MATKKTTKASAGVTRTPEAESALKELFVDELKDILWAEKHLVSALKKMAKEATLSELKDAFTTHVAQTEGQIARLERVFESVGEKAAAKKCEAMAGLIKEAEGIIEDTEKGTEVRDAGLISAAQKVEHYEIASYGTLRTLARTLGFSDAQALLEETLAEEKDTDSLLTGIAEGSVNEAALSETE</sequence>
<dbReference type="Pfam" id="PF05974">
    <property type="entry name" value="DUF892"/>
    <property type="match status" value="1"/>
</dbReference>
<evidence type="ECO:0000313" key="1">
    <source>
        <dbReference type="EMBL" id="MXV16657.1"/>
    </source>
</evidence>
<dbReference type="Proteomes" id="UP000451233">
    <property type="component" value="Unassembled WGS sequence"/>
</dbReference>
<dbReference type="EMBL" id="WVHS01000003">
    <property type="protein sequence ID" value="MXV16657.1"/>
    <property type="molecule type" value="Genomic_DNA"/>
</dbReference>
<reference evidence="1 2" key="1">
    <citation type="submission" date="2019-11" db="EMBL/GenBank/DDBJ databases">
        <title>Pedobacter sp. HMF7056 Genome sequencing and assembly.</title>
        <authorList>
            <person name="Kang H."/>
            <person name="Kim H."/>
            <person name="Joh K."/>
        </authorList>
    </citation>
    <scope>NUCLEOTIDE SEQUENCE [LARGE SCALE GENOMIC DNA]</scope>
    <source>
        <strain evidence="1 2">HMF7056</strain>
    </source>
</reference>
<dbReference type="AlphaFoldDB" id="A0A7K1Y0N9"/>
<organism evidence="1 2">
    <name type="scientific">Hufsiella ginkgonis</name>
    <dbReference type="NCBI Taxonomy" id="2695274"/>
    <lineage>
        <taxon>Bacteria</taxon>
        <taxon>Pseudomonadati</taxon>
        <taxon>Bacteroidota</taxon>
        <taxon>Sphingobacteriia</taxon>
        <taxon>Sphingobacteriales</taxon>
        <taxon>Sphingobacteriaceae</taxon>
        <taxon>Hufsiella</taxon>
    </lineage>
</organism>
<gene>
    <name evidence="1" type="ORF">GS398_15245</name>
</gene>
<dbReference type="InterPro" id="IPR009078">
    <property type="entry name" value="Ferritin-like_SF"/>
</dbReference>
<dbReference type="PANTHER" id="PTHR30565:SF9">
    <property type="entry name" value="PROTEIN YCIF"/>
    <property type="match status" value="1"/>
</dbReference>
<dbReference type="SUPFAM" id="SSF47240">
    <property type="entry name" value="Ferritin-like"/>
    <property type="match status" value="1"/>
</dbReference>
<evidence type="ECO:0000313" key="2">
    <source>
        <dbReference type="Proteomes" id="UP000451233"/>
    </source>
</evidence>
<proteinExistence type="predicted"/>
<accession>A0A7K1Y0N9</accession>
<dbReference type="InterPro" id="IPR012347">
    <property type="entry name" value="Ferritin-like"/>
</dbReference>
<dbReference type="InterPro" id="IPR010287">
    <property type="entry name" value="DUF892_YciF-like"/>
</dbReference>
<dbReference type="PANTHER" id="PTHR30565">
    <property type="entry name" value="PROTEIN YCIF"/>
    <property type="match status" value="1"/>
</dbReference>
<name>A0A7K1Y0N9_9SPHI</name>
<dbReference type="InterPro" id="IPR047114">
    <property type="entry name" value="YciF"/>
</dbReference>
<dbReference type="Gene3D" id="1.20.1260.10">
    <property type="match status" value="1"/>
</dbReference>
<protein>
    <submittedName>
        <fullName evidence="1">DUF892 family protein</fullName>
    </submittedName>
</protein>
<keyword evidence="2" id="KW-1185">Reference proteome</keyword>